<feature type="transmembrane region" description="Helical" evidence="1">
    <location>
        <begin position="31"/>
        <end position="55"/>
    </location>
</feature>
<protein>
    <submittedName>
        <fullName evidence="2">Uncharacterized protein</fullName>
    </submittedName>
</protein>
<keyword evidence="1" id="KW-1133">Transmembrane helix</keyword>
<gene>
    <name evidence="2" type="ORF">vBBBak10_005</name>
</gene>
<dbReference type="EMBL" id="MG967618">
    <property type="protein sequence ID" value="AXY83301.1"/>
    <property type="molecule type" value="Genomic_DNA"/>
</dbReference>
<evidence type="ECO:0000313" key="2">
    <source>
        <dbReference type="EMBL" id="AXY83301.1"/>
    </source>
</evidence>
<keyword evidence="1" id="KW-0472">Membrane</keyword>
<organism evidence="2 3">
    <name type="scientific">Bacillus phage v_B-Bak10</name>
    <dbReference type="NCBI Taxonomy" id="2094736"/>
    <lineage>
        <taxon>Viruses</taxon>
        <taxon>Duplodnaviria</taxon>
        <taxon>Heunggongvirae</taxon>
        <taxon>Uroviricota</taxon>
        <taxon>Caudoviricetes</taxon>
        <taxon>Sejongvirinae</taxon>
        <taxon>Basiliskvirus</taxon>
        <taxon>Basiliskvirus bak10</taxon>
    </lineage>
</organism>
<name>A0A385IK83_9CAUD</name>
<evidence type="ECO:0000313" key="3">
    <source>
        <dbReference type="Proteomes" id="UP000262714"/>
    </source>
</evidence>
<sequence length="56" mass="6231">MTLLACYTLILMSMLIVLALTNMTGMKRSEVIFTVVVLFPVSIFAGLYLVDVLFLT</sequence>
<keyword evidence="1" id="KW-0812">Transmembrane</keyword>
<keyword evidence="3" id="KW-1185">Reference proteome</keyword>
<evidence type="ECO:0000256" key="1">
    <source>
        <dbReference type="SAM" id="Phobius"/>
    </source>
</evidence>
<accession>A0A385IK83</accession>
<proteinExistence type="predicted"/>
<reference evidence="2 3" key="1">
    <citation type="submission" date="2018-02" db="EMBL/GenBank/DDBJ databases">
        <title>Genomic characterization of three novel Basilisk-like phages infecting Bacillus anthracis.</title>
        <authorList>
            <person name="Farlow J."/>
            <person name="Bolkvadze D."/>
            <person name="Leshkasheli L."/>
            <person name="Kusradze I."/>
            <person name="Kotorashvili A."/>
            <person name="Kotaria N."/>
            <person name="Balarjishvili N."/>
            <person name="Kvachadze L."/>
            <person name="Nikolich M."/>
            <person name="Kutateladze M."/>
        </authorList>
    </citation>
    <scope>NUCLEOTIDE SEQUENCE [LARGE SCALE GENOMIC DNA]</scope>
</reference>
<dbReference type="Proteomes" id="UP000262714">
    <property type="component" value="Segment"/>
</dbReference>